<evidence type="ECO:0000256" key="1">
    <source>
        <dbReference type="ARBA" id="ARBA00023157"/>
    </source>
</evidence>
<keyword evidence="5" id="KW-1185">Reference proteome</keyword>
<dbReference type="InterPro" id="IPR036686">
    <property type="entry name" value="Class_II_Hydrophobin_sf"/>
</dbReference>
<evidence type="ECO:0008006" key="6">
    <source>
        <dbReference type="Google" id="ProtNLM"/>
    </source>
</evidence>
<dbReference type="SUPFAM" id="SSF101751">
    <property type="entry name" value="Hydrophobin II, HfbII"/>
    <property type="match status" value="1"/>
</dbReference>
<proteinExistence type="predicted"/>
<evidence type="ECO:0000256" key="3">
    <source>
        <dbReference type="SAM" id="SignalP"/>
    </source>
</evidence>
<organism evidence="4 5">
    <name type="scientific">Sarocladium strictum</name>
    <name type="common">Black bundle disease fungus</name>
    <name type="synonym">Acremonium strictum</name>
    <dbReference type="NCBI Taxonomy" id="5046"/>
    <lineage>
        <taxon>Eukaryota</taxon>
        <taxon>Fungi</taxon>
        <taxon>Dikarya</taxon>
        <taxon>Ascomycota</taxon>
        <taxon>Pezizomycotina</taxon>
        <taxon>Sordariomycetes</taxon>
        <taxon>Hypocreomycetidae</taxon>
        <taxon>Hypocreales</taxon>
        <taxon>Sarocladiaceae</taxon>
        <taxon>Sarocladium</taxon>
    </lineage>
</organism>
<dbReference type="EMBL" id="JAPDFR010000001">
    <property type="protein sequence ID" value="KAK0390546.1"/>
    <property type="molecule type" value="Genomic_DNA"/>
</dbReference>
<accession>A0AA39GNN2</accession>
<gene>
    <name evidence="4" type="ORF">NLU13_0050</name>
</gene>
<evidence type="ECO:0000313" key="4">
    <source>
        <dbReference type="EMBL" id="KAK0390546.1"/>
    </source>
</evidence>
<feature type="signal peptide" evidence="3">
    <location>
        <begin position="1"/>
        <end position="16"/>
    </location>
</feature>
<reference evidence="4" key="1">
    <citation type="submission" date="2022-10" db="EMBL/GenBank/DDBJ databases">
        <title>Determination and structural analysis of whole genome sequence of Sarocladium strictum F4-1.</title>
        <authorList>
            <person name="Hu L."/>
            <person name="Jiang Y."/>
        </authorList>
    </citation>
    <scope>NUCLEOTIDE SEQUENCE</scope>
    <source>
        <strain evidence="4">F4-1</strain>
    </source>
</reference>
<feature type="chain" id="PRO_5041372388" description="Hydrophobin" evidence="3">
    <location>
        <begin position="17"/>
        <end position="137"/>
    </location>
</feature>
<evidence type="ECO:0000313" key="5">
    <source>
        <dbReference type="Proteomes" id="UP001175261"/>
    </source>
</evidence>
<evidence type="ECO:0000256" key="2">
    <source>
        <dbReference type="SAM" id="MobiDB-lite"/>
    </source>
</evidence>
<comment type="caution">
    <text evidence="4">The sequence shown here is derived from an EMBL/GenBank/DDBJ whole genome shotgun (WGS) entry which is preliminary data.</text>
</comment>
<feature type="compositionally biased region" description="Basic and acidic residues" evidence="2">
    <location>
        <begin position="37"/>
        <end position="57"/>
    </location>
</feature>
<feature type="region of interest" description="Disordered" evidence="2">
    <location>
        <begin position="20"/>
        <end position="85"/>
    </location>
</feature>
<protein>
    <recommendedName>
        <fullName evidence="6">Hydrophobin</fullName>
    </recommendedName>
</protein>
<keyword evidence="1" id="KW-1015">Disulfide bond</keyword>
<name>A0AA39GNN2_SARSR</name>
<feature type="compositionally biased region" description="Acidic residues" evidence="2">
    <location>
        <begin position="58"/>
        <end position="78"/>
    </location>
</feature>
<dbReference type="GO" id="GO:0005576">
    <property type="term" value="C:extracellular region"/>
    <property type="evidence" value="ECO:0007669"/>
    <property type="project" value="InterPro"/>
</dbReference>
<keyword evidence="3" id="KW-0732">Signal</keyword>
<dbReference type="Proteomes" id="UP001175261">
    <property type="component" value="Unassembled WGS sequence"/>
</dbReference>
<dbReference type="AlphaFoldDB" id="A0AA39GNN2"/>
<sequence>MKATFALILFTVAAFAVPFPSKDDSPGIELRGAQESGSRHARDYGDDHHHGGHHKDDDCDDGDGDGDDHDNDPDDGGDGDGHPAYKPCTVGRPQCCAAGLLGVVNIDCTARRQAGEMLCGAPGESSHAVGASLVRDC</sequence>